<dbReference type="InterPro" id="IPR045616">
    <property type="entry name" value="DUF6446"/>
</dbReference>
<keyword evidence="3" id="KW-1185">Reference proteome</keyword>
<dbReference type="Pfam" id="PF20044">
    <property type="entry name" value="DUF6446"/>
    <property type="match status" value="1"/>
</dbReference>
<keyword evidence="2" id="KW-0808">Transferase</keyword>
<reference evidence="2 3" key="1">
    <citation type="submission" date="2019-04" db="EMBL/GenBank/DDBJ databases">
        <title>Draft genome sequence of Youngimonas vesicularis.</title>
        <authorList>
            <person name="Hameed A."/>
        </authorList>
    </citation>
    <scope>NUCLEOTIDE SEQUENCE [LARGE SCALE GENOMIC DNA]</scope>
    <source>
        <strain evidence="2 3">CC-AMW-E</strain>
    </source>
</reference>
<evidence type="ECO:0000256" key="1">
    <source>
        <dbReference type="SAM" id="Phobius"/>
    </source>
</evidence>
<feature type="transmembrane region" description="Helical" evidence="1">
    <location>
        <begin position="6"/>
        <end position="24"/>
    </location>
</feature>
<dbReference type="GO" id="GO:0016301">
    <property type="term" value="F:kinase activity"/>
    <property type="evidence" value="ECO:0007669"/>
    <property type="project" value="UniProtKB-KW"/>
</dbReference>
<protein>
    <submittedName>
        <fullName evidence="2">Histidine kinase</fullName>
    </submittedName>
</protein>
<keyword evidence="1" id="KW-0812">Transmembrane</keyword>
<dbReference type="RefSeq" id="WP_136338003.1">
    <property type="nucleotide sequence ID" value="NZ_SSMD01000002.1"/>
</dbReference>
<name>A0A4S3MC50_9RHOB</name>
<dbReference type="OrthoDB" id="7819947at2"/>
<dbReference type="Proteomes" id="UP000306113">
    <property type="component" value="Unassembled WGS sequence"/>
</dbReference>
<proteinExistence type="predicted"/>
<sequence length="175" mass="18933">MTGKLLAGLIVITALVAGVAMYYLQVYAYYDEVSANGTDDVMITSLSSGVPESIVYDNFQAIDSDSSPIRYRACFTTGHSQAMLTETYKPYAKAEPLVAPGWFGCFDAKELGHALENGTALAFLGQANFHYGIDRIVAVMDDGRGFVWNQINHCGEVVFNGEPVPADCPTPPKGY</sequence>
<dbReference type="EMBL" id="SSMD01000002">
    <property type="protein sequence ID" value="THD75640.1"/>
    <property type="molecule type" value="Genomic_DNA"/>
</dbReference>
<comment type="caution">
    <text evidence="2">The sequence shown here is derived from an EMBL/GenBank/DDBJ whole genome shotgun (WGS) entry which is preliminary data.</text>
</comment>
<evidence type="ECO:0000313" key="3">
    <source>
        <dbReference type="Proteomes" id="UP000306113"/>
    </source>
</evidence>
<keyword evidence="1" id="KW-1133">Transmembrane helix</keyword>
<dbReference type="AlphaFoldDB" id="A0A4S3MC50"/>
<organism evidence="2 3">
    <name type="scientific">Thalassobius vesicularis</name>
    <dbReference type="NCBI Taxonomy" id="1294297"/>
    <lineage>
        <taxon>Bacteria</taxon>
        <taxon>Pseudomonadati</taxon>
        <taxon>Pseudomonadota</taxon>
        <taxon>Alphaproteobacteria</taxon>
        <taxon>Rhodobacterales</taxon>
        <taxon>Roseobacteraceae</taxon>
        <taxon>Thalassovita</taxon>
    </lineage>
</organism>
<gene>
    <name evidence="2" type="ORF">E7681_04080</name>
</gene>
<keyword evidence="1" id="KW-0472">Membrane</keyword>
<keyword evidence="2" id="KW-0418">Kinase</keyword>
<accession>A0A4S3MC50</accession>
<evidence type="ECO:0000313" key="2">
    <source>
        <dbReference type="EMBL" id="THD75640.1"/>
    </source>
</evidence>